<accession>A0A9P0GLN9</accession>
<gene>
    <name evidence="16" type="ORF">PSYICH_LOCUS15013</name>
</gene>
<dbReference type="InterPro" id="IPR050476">
    <property type="entry name" value="Insect_CytP450_Detox"/>
</dbReference>
<evidence type="ECO:0000256" key="7">
    <source>
        <dbReference type="ARBA" id="ARBA00022824"/>
    </source>
</evidence>
<evidence type="ECO:0000256" key="14">
    <source>
        <dbReference type="RuleBase" id="RU000461"/>
    </source>
</evidence>
<evidence type="ECO:0000256" key="11">
    <source>
        <dbReference type="ARBA" id="ARBA00023033"/>
    </source>
</evidence>
<dbReference type="Proteomes" id="UP001153636">
    <property type="component" value="Chromosome 9"/>
</dbReference>
<name>A0A9P0GLN9_9CUCU</name>
<comment type="similarity">
    <text evidence="4 14">Belongs to the cytochrome P450 family.</text>
</comment>
<dbReference type="InterPro" id="IPR036396">
    <property type="entry name" value="Cyt_P450_sf"/>
</dbReference>
<dbReference type="PANTHER" id="PTHR24292">
    <property type="entry name" value="CYTOCHROME P450"/>
    <property type="match status" value="1"/>
</dbReference>
<dbReference type="PRINTS" id="PR00463">
    <property type="entry name" value="EP450I"/>
</dbReference>
<dbReference type="GO" id="GO:0005506">
    <property type="term" value="F:iron ion binding"/>
    <property type="evidence" value="ECO:0007669"/>
    <property type="project" value="InterPro"/>
</dbReference>
<comment type="cofactor">
    <cofactor evidence="1 13">
        <name>heme</name>
        <dbReference type="ChEBI" id="CHEBI:30413"/>
    </cofactor>
</comment>
<keyword evidence="8" id="KW-0492">Microsome</keyword>
<evidence type="ECO:0000256" key="10">
    <source>
        <dbReference type="ARBA" id="ARBA00023004"/>
    </source>
</evidence>
<dbReference type="InterPro" id="IPR001128">
    <property type="entry name" value="Cyt_P450"/>
</dbReference>
<evidence type="ECO:0000256" key="2">
    <source>
        <dbReference type="ARBA" id="ARBA00004174"/>
    </source>
</evidence>
<dbReference type="PRINTS" id="PR00385">
    <property type="entry name" value="P450"/>
</dbReference>
<dbReference type="Gene3D" id="1.10.630.10">
    <property type="entry name" value="Cytochrome P450"/>
    <property type="match status" value="1"/>
</dbReference>
<evidence type="ECO:0000256" key="5">
    <source>
        <dbReference type="ARBA" id="ARBA00022617"/>
    </source>
</evidence>
<reference evidence="16" key="1">
    <citation type="submission" date="2022-01" db="EMBL/GenBank/DDBJ databases">
        <authorList>
            <person name="King R."/>
        </authorList>
    </citation>
    <scope>NUCLEOTIDE SEQUENCE</scope>
</reference>
<evidence type="ECO:0000256" key="8">
    <source>
        <dbReference type="ARBA" id="ARBA00022848"/>
    </source>
</evidence>
<feature type="transmembrane region" description="Helical" evidence="15">
    <location>
        <begin position="6"/>
        <end position="26"/>
    </location>
</feature>
<dbReference type="GO" id="GO:0005789">
    <property type="term" value="C:endoplasmic reticulum membrane"/>
    <property type="evidence" value="ECO:0007669"/>
    <property type="project" value="UniProtKB-SubCell"/>
</dbReference>
<evidence type="ECO:0000256" key="15">
    <source>
        <dbReference type="SAM" id="Phobius"/>
    </source>
</evidence>
<keyword evidence="6 13" id="KW-0479">Metal-binding</keyword>
<keyword evidence="9 14" id="KW-0560">Oxidoreductase</keyword>
<keyword evidence="17" id="KW-1185">Reference proteome</keyword>
<dbReference type="GO" id="GO:0016705">
    <property type="term" value="F:oxidoreductase activity, acting on paired donors, with incorporation or reduction of molecular oxygen"/>
    <property type="evidence" value="ECO:0007669"/>
    <property type="project" value="InterPro"/>
</dbReference>
<dbReference type="InterPro" id="IPR002401">
    <property type="entry name" value="Cyt_P450_E_grp-I"/>
</dbReference>
<sequence>MLITDSLLFDLTIAVGTLLVAGFFYIKHKYGYWTRRGVTQLSPVFPFGNYGVALPKGFSLGARTNRFYNAFKKSGNKLGGVYIGLDPYIVIVDPLYAKEILTRDFQYFVDRGIYFNKKNLVTLNIFTQKGDDWRNARAKLTSMFTSSKMKFYFNTVKQCSGDLKANLITLEKSNADVDIYEVMGCYFTDIIGSVTFGIEANSFKREDAIFRKVARDLFQSLPITFQMILFVIVCYPKVANFLDMPIIQPHIEKFFFDFVPETLEHRIKNNIYREDFLQLMIELKKSGEFDTEEIVAQCFNFFVAGFETSSTTSTFLLYELSVNKDIQDRVREEINSVLKKHDGDFTYEAIQEMTYLSQVMAETMRKYPPLTALTRVCVKDYKFPDSEVFIEKGTTAILPVLGYHYDPEVFPDPEKFNPDRFEDKNVKYDGYLPFGYGPRNCIGERLGVMQVKLGVAEVIRNYKLSVSPKMDQQLEFDEYIFVTRMKQKILLKLDKILN</sequence>
<evidence type="ECO:0000256" key="12">
    <source>
        <dbReference type="ARBA" id="ARBA00023136"/>
    </source>
</evidence>
<evidence type="ECO:0000256" key="6">
    <source>
        <dbReference type="ARBA" id="ARBA00022723"/>
    </source>
</evidence>
<dbReference type="OrthoDB" id="6717142at2759"/>
<evidence type="ECO:0000256" key="3">
    <source>
        <dbReference type="ARBA" id="ARBA00004406"/>
    </source>
</evidence>
<comment type="subcellular location">
    <subcellularLocation>
        <location evidence="3">Endoplasmic reticulum membrane</location>
        <topology evidence="3">Peripheral membrane protein</topology>
    </subcellularLocation>
    <subcellularLocation>
        <location evidence="2">Microsome membrane</location>
        <topology evidence="2">Peripheral membrane protein</topology>
    </subcellularLocation>
</comment>
<dbReference type="CDD" id="cd11056">
    <property type="entry name" value="CYP6-like"/>
    <property type="match status" value="1"/>
</dbReference>
<evidence type="ECO:0000256" key="9">
    <source>
        <dbReference type="ARBA" id="ARBA00023002"/>
    </source>
</evidence>
<evidence type="ECO:0000313" key="17">
    <source>
        <dbReference type="Proteomes" id="UP001153636"/>
    </source>
</evidence>
<evidence type="ECO:0000313" key="16">
    <source>
        <dbReference type="EMBL" id="CAH1115777.1"/>
    </source>
</evidence>
<keyword evidence="7" id="KW-0256">Endoplasmic reticulum</keyword>
<evidence type="ECO:0000256" key="4">
    <source>
        <dbReference type="ARBA" id="ARBA00010617"/>
    </source>
</evidence>
<keyword evidence="5 13" id="KW-0349">Heme</keyword>
<dbReference type="GO" id="GO:0004497">
    <property type="term" value="F:monooxygenase activity"/>
    <property type="evidence" value="ECO:0007669"/>
    <property type="project" value="UniProtKB-KW"/>
</dbReference>
<keyword evidence="12 15" id="KW-0472">Membrane</keyword>
<keyword evidence="10 13" id="KW-0408">Iron</keyword>
<proteinExistence type="inferred from homology"/>
<dbReference type="PANTHER" id="PTHR24292:SF100">
    <property type="entry name" value="CYTOCHROME P450 6A16, ISOFORM B-RELATED"/>
    <property type="match status" value="1"/>
</dbReference>
<dbReference type="EMBL" id="OV651821">
    <property type="protein sequence ID" value="CAH1115777.1"/>
    <property type="molecule type" value="Genomic_DNA"/>
</dbReference>
<protein>
    <recommendedName>
        <fullName evidence="18">Cytochrome P450</fullName>
    </recommendedName>
</protein>
<keyword evidence="15" id="KW-1133">Transmembrane helix</keyword>
<dbReference type="InterPro" id="IPR017972">
    <property type="entry name" value="Cyt_P450_CS"/>
</dbReference>
<dbReference type="AlphaFoldDB" id="A0A9P0GLN9"/>
<evidence type="ECO:0000256" key="13">
    <source>
        <dbReference type="PIRSR" id="PIRSR602401-1"/>
    </source>
</evidence>
<keyword evidence="11 14" id="KW-0503">Monooxygenase</keyword>
<dbReference type="PROSITE" id="PS00086">
    <property type="entry name" value="CYTOCHROME_P450"/>
    <property type="match status" value="1"/>
</dbReference>
<evidence type="ECO:0008006" key="18">
    <source>
        <dbReference type="Google" id="ProtNLM"/>
    </source>
</evidence>
<dbReference type="FunFam" id="1.10.630.10:FF:000042">
    <property type="entry name" value="Cytochrome P450"/>
    <property type="match status" value="1"/>
</dbReference>
<organism evidence="16 17">
    <name type="scientific">Psylliodes chrysocephalus</name>
    <dbReference type="NCBI Taxonomy" id="3402493"/>
    <lineage>
        <taxon>Eukaryota</taxon>
        <taxon>Metazoa</taxon>
        <taxon>Ecdysozoa</taxon>
        <taxon>Arthropoda</taxon>
        <taxon>Hexapoda</taxon>
        <taxon>Insecta</taxon>
        <taxon>Pterygota</taxon>
        <taxon>Neoptera</taxon>
        <taxon>Endopterygota</taxon>
        <taxon>Coleoptera</taxon>
        <taxon>Polyphaga</taxon>
        <taxon>Cucujiformia</taxon>
        <taxon>Chrysomeloidea</taxon>
        <taxon>Chrysomelidae</taxon>
        <taxon>Galerucinae</taxon>
        <taxon>Alticini</taxon>
        <taxon>Psylliodes</taxon>
    </lineage>
</organism>
<evidence type="ECO:0000256" key="1">
    <source>
        <dbReference type="ARBA" id="ARBA00001971"/>
    </source>
</evidence>
<feature type="binding site" description="axial binding residue" evidence="13">
    <location>
        <position position="441"/>
    </location>
    <ligand>
        <name>heme</name>
        <dbReference type="ChEBI" id="CHEBI:30413"/>
    </ligand>
    <ligandPart>
        <name>Fe</name>
        <dbReference type="ChEBI" id="CHEBI:18248"/>
    </ligandPart>
</feature>
<dbReference type="Pfam" id="PF00067">
    <property type="entry name" value="p450"/>
    <property type="match status" value="1"/>
</dbReference>
<dbReference type="GO" id="GO:0020037">
    <property type="term" value="F:heme binding"/>
    <property type="evidence" value="ECO:0007669"/>
    <property type="project" value="InterPro"/>
</dbReference>
<keyword evidence="15" id="KW-0812">Transmembrane</keyword>
<dbReference type="SUPFAM" id="SSF48264">
    <property type="entry name" value="Cytochrome P450"/>
    <property type="match status" value="1"/>
</dbReference>